<name>A0A800MRX9_CYTFI</name>
<comment type="caution">
    <text evidence="1">The sequence shown here is derived from an EMBL/GenBank/DDBJ whole genome shotgun (WGS) entry which is preliminary data.</text>
</comment>
<proteinExistence type="predicted"/>
<gene>
    <name evidence="1" type="ORF">KIS1582_4926</name>
</gene>
<dbReference type="EMBL" id="VDEM01000116">
    <property type="protein sequence ID" value="KAF0821371.1"/>
    <property type="molecule type" value="Genomic_DNA"/>
</dbReference>
<dbReference type="Proteomes" id="UP000465778">
    <property type="component" value="Unassembled WGS sequence"/>
</dbReference>
<sequence length="38" mass="4487">MRKNPLWIFSAFFLLPTNPPTCLLIFLQENLLINILKI</sequence>
<reference evidence="1 2" key="1">
    <citation type="journal article" date="2020" name="G3 (Bethesda)">
        <title>Whole Genome Sequencing and Comparative Genomics of Two Nematicidal Bacillus Strains Reveals a Wide Range of Possible Virulence Factors.</title>
        <authorList>
            <person name="Susic N."/>
            <person name="Janezic S."/>
            <person name="Rupnik M."/>
            <person name="Geric Stare B."/>
        </authorList>
    </citation>
    <scope>NUCLEOTIDE SEQUENCE [LARGE SCALE GENOMIC DNA]</scope>
    <source>
        <strain evidence="1 2">I-1582</strain>
    </source>
</reference>
<accession>A0A800MRX9</accession>
<evidence type="ECO:0000313" key="2">
    <source>
        <dbReference type="Proteomes" id="UP000465778"/>
    </source>
</evidence>
<protein>
    <submittedName>
        <fullName evidence="1">Uncharacterized protein</fullName>
    </submittedName>
</protein>
<evidence type="ECO:0000313" key="1">
    <source>
        <dbReference type="EMBL" id="KAF0821371.1"/>
    </source>
</evidence>
<organism evidence="1 2">
    <name type="scientific">Cytobacillus firmus</name>
    <name type="common">Bacillus firmus</name>
    <dbReference type="NCBI Taxonomy" id="1399"/>
    <lineage>
        <taxon>Bacteria</taxon>
        <taxon>Bacillati</taxon>
        <taxon>Bacillota</taxon>
        <taxon>Bacilli</taxon>
        <taxon>Bacillales</taxon>
        <taxon>Bacillaceae</taxon>
        <taxon>Cytobacillus</taxon>
    </lineage>
</organism>
<dbReference type="AlphaFoldDB" id="A0A800MRX9"/>